<protein>
    <submittedName>
        <fullName evidence="2">Uncharacterized protein</fullName>
    </submittedName>
</protein>
<evidence type="ECO:0000313" key="2">
    <source>
        <dbReference type="EMBL" id="MCY1006135.1"/>
    </source>
</evidence>
<evidence type="ECO:0000256" key="1">
    <source>
        <dbReference type="SAM" id="MobiDB-lite"/>
    </source>
</evidence>
<reference evidence="2" key="1">
    <citation type="submission" date="2022-11" db="EMBL/GenBank/DDBJ databases">
        <title>Minimal conservation of predation-associated metabolite biosynthetic gene clusters underscores biosynthetic potential of Myxococcota including descriptions for ten novel species: Archangium lansinium sp. nov., Myxococcus landrumus sp. nov., Nannocystis bai.</title>
        <authorList>
            <person name="Ahearne A."/>
            <person name="Stevens C."/>
            <person name="Phillips K."/>
        </authorList>
    </citation>
    <scope>NUCLEOTIDE SEQUENCE</scope>
    <source>
        <strain evidence="2">Na p29</strain>
    </source>
</reference>
<dbReference type="Proteomes" id="UP001150924">
    <property type="component" value="Unassembled WGS sequence"/>
</dbReference>
<feature type="region of interest" description="Disordered" evidence="1">
    <location>
        <begin position="68"/>
        <end position="91"/>
    </location>
</feature>
<dbReference type="EMBL" id="JAPNKE010000002">
    <property type="protein sequence ID" value="MCY1006135.1"/>
    <property type="molecule type" value="Genomic_DNA"/>
</dbReference>
<proteinExistence type="predicted"/>
<comment type="caution">
    <text evidence="2">The sequence shown here is derived from an EMBL/GenBank/DDBJ whole genome shotgun (WGS) entry which is preliminary data.</text>
</comment>
<name>A0A9X3EMX5_9BACT</name>
<accession>A0A9X3EMX5</accession>
<organism evidence="2 3">
    <name type="scientific">Nannocystis pusilla</name>
    <dbReference type="NCBI Taxonomy" id="889268"/>
    <lineage>
        <taxon>Bacteria</taxon>
        <taxon>Pseudomonadati</taxon>
        <taxon>Myxococcota</taxon>
        <taxon>Polyangia</taxon>
        <taxon>Nannocystales</taxon>
        <taxon>Nannocystaceae</taxon>
        <taxon>Nannocystis</taxon>
    </lineage>
</organism>
<sequence>MEIDELDDLAVVLGESGERGGHLVGEALGVPRGLGRAAGVDPGGVEQVLGDVAALGGDVDDALVAVPRDEGVDQDPRQPGAQAAARPEAVPVGPRLGQGLLHQVLSLAALPGEAHADAGQARQVRVDLGQELVGRGHGSHARPDEQVRVQTEKLVVARG</sequence>
<gene>
    <name evidence="2" type="ORF">OV079_11295</name>
</gene>
<evidence type="ECO:0000313" key="3">
    <source>
        <dbReference type="Proteomes" id="UP001150924"/>
    </source>
</evidence>
<dbReference type="AlphaFoldDB" id="A0A9X3EMX5"/>
<keyword evidence="3" id="KW-1185">Reference proteome</keyword>
<feature type="compositionally biased region" description="Low complexity" evidence="1">
    <location>
        <begin position="77"/>
        <end position="91"/>
    </location>
</feature>